<evidence type="ECO:0000256" key="6">
    <source>
        <dbReference type="ARBA" id="ARBA00023235"/>
    </source>
</evidence>
<evidence type="ECO:0000256" key="5">
    <source>
        <dbReference type="ARBA" id="ARBA00023110"/>
    </source>
</evidence>
<dbReference type="Gene3D" id="2.40.100.10">
    <property type="entry name" value="Cyclophilin-like"/>
    <property type="match status" value="1"/>
</dbReference>
<keyword evidence="6" id="KW-0413">Isomerase</keyword>
<reference evidence="8" key="1">
    <citation type="submission" date="2019-08" db="EMBL/GenBank/DDBJ databases">
        <authorList>
            <person name="Kucharzyk K."/>
            <person name="Murdoch R.W."/>
            <person name="Higgins S."/>
            <person name="Loffler F."/>
        </authorList>
    </citation>
    <scope>NUCLEOTIDE SEQUENCE</scope>
</reference>
<protein>
    <recommendedName>
        <fullName evidence="2">peptidylprolyl isomerase</fullName>
        <ecNumber evidence="2">5.2.1.8</ecNumber>
    </recommendedName>
</protein>
<accession>A0A644TNK3</accession>
<dbReference type="Pfam" id="PF00160">
    <property type="entry name" value="Pro_isomerase"/>
    <property type="match status" value="1"/>
</dbReference>
<dbReference type="SUPFAM" id="SSF50891">
    <property type="entry name" value="Cyclophilin-like"/>
    <property type="match status" value="1"/>
</dbReference>
<gene>
    <name evidence="8" type="ORF">SDC9_13701</name>
</gene>
<dbReference type="GO" id="GO:0005634">
    <property type="term" value="C:nucleus"/>
    <property type="evidence" value="ECO:0007669"/>
    <property type="project" value="UniProtKB-ARBA"/>
</dbReference>
<dbReference type="PANTHER" id="PTHR45625:SF4">
    <property type="entry name" value="PEPTIDYLPROLYL ISOMERASE DOMAIN AND WD REPEAT-CONTAINING PROTEIN 1"/>
    <property type="match status" value="1"/>
</dbReference>
<organism evidence="8">
    <name type="scientific">bioreactor metagenome</name>
    <dbReference type="NCBI Taxonomy" id="1076179"/>
    <lineage>
        <taxon>unclassified sequences</taxon>
        <taxon>metagenomes</taxon>
        <taxon>ecological metagenomes</taxon>
    </lineage>
</organism>
<keyword evidence="5" id="KW-0697">Rotamase</keyword>
<dbReference type="PROSITE" id="PS51257">
    <property type="entry name" value="PROKAR_LIPOPROTEIN"/>
    <property type="match status" value="1"/>
</dbReference>
<evidence type="ECO:0000259" key="7">
    <source>
        <dbReference type="PROSITE" id="PS50072"/>
    </source>
</evidence>
<keyword evidence="3" id="KW-0853">WD repeat</keyword>
<dbReference type="FunFam" id="2.40.100.10:FF:000003">
    <property type="entry name" value="Peptidylprolyl isomerase domain and WD repeat-containing 1"/>
    <property type="match status" value="1"/>
</dbReference>
<dbReference type="EMBL" id="VSSQ01000039">
    <property type="protein sequence ID" value="MPL67997.1"/>
    <property type="molecule type" value="Genomic_DNA"/>
</dbReference>
<evidence type="ECO:0000313" key="8">
    <source>
        <dbReference type="EMBL" id="MPL67997.1"/>
    </source>
</evidence>
<comment type="catalytic activity">
    <reaction evidence="1">
        <text>[protein]-peptidylproline (omega=180) = [protein]-peptidylproline (omega=0)</text>
        <dbReference type="Rhea" id="RHEA:16237"/>
        <dbReference type="Rhea" id="RHEA-COMP:10747"/>
        <dbReference type="Rhea" id="RHEA-COMP:10748"/>
        <dbReference type="ChEBI" id="CHEBI:83833"/>
        <dbReference type="ChEBI" id="CHEBI:83834"/>
        <dbReference type="EC" id="5.2.1.8"/>
    </reaction>
</comment>
<evidence type="ECO:0000256" key="3">
    <source>
        <dbReference type="ARBA" id="ARBA00022574"/>
    </source>
</evidence>
<evidence type="ECO:0000256" key="2">
    <source>
        <dbReference type="ARBA" id="ARBA00013194"/>
    </source>
</evidence>
<proteinExistence type="predicted"/>
<evidence type="ECO:0000256" key="4">
    <source>
        <dbReference type="ARBA" id="ARBA00022737"/>
    </source>
</evidence>
<name>A0A644TNK3_9ZZZZ</name>
<keyword evidence="4" id="KW-0677">Repeat</keyword>
<feature type="domain" description="PPIase cyclophilin-type" evidence="7">
    <location>
        <begin position="50"/>
        <end position="200"/>
    </location>
</feature>
<evidence type="ECO:0000256" key="1">
    <source>
        <dbReference type="ARBA" id="ARBA00000971"/>
    </source>
</evidence>
<dbReference type="EC" id="5.2.1.8" evidence="2"/>
<dbReference type="GO" id="GO:0003755">
    <property type="term" value="F:peptidyl-prolyl cis-trans isomerase activity"/>
    <property type="evidence" value="ECO:0007669"/>
    <property type="project" value="UniProtKB-KW"/>
</dbReference>
<dbReference type="AlphaFoldDB" id="A0A644TNK3"/>
<dbReference type="PANTHER" id="PTHR45625">
    <property type="entry name" value="PEPTIDYL-PROLYL CIS-TRANS ISOMERASE-RELATED"/>
    <property type="match status" value="1"/>
</dbReference>
<dbReference type="PROSITE" id="PS50072">
    <property type="entry name" value="CSA_PPIASE_2"/>
    <property type="match status" value="1"/>
</dbReference>
<comment type="caution">
    <text evidence="8">The sequence shown here is derived from an EMBL/GenBank/DDBJ whole genome shotgun (WGS) entry which is preliminary data.</text>
</comment>
<dbReference type="PRINTS" id="PR00153">
    <property type="entry name" value="CSAPPISMRASE"/>
</dbReference>
<dbReference type="CDD" id="cd00317">
    <property type="entry name" value="cyclophilin"/>
    <property type="match status" value="1"/>
</dbReference>
<dbReference type="InterPro" id="IPR044666">
    <property type="entry name" value="Cyclophilin_A-like"/>
</dbReference>
<dbReference type="InterPro" id="IPR029000">
    <property type="entry name" value="Cyclophilin-like_dom_sf"/>
</dbReference>
<sequence length="204" mass="22231">MKKYWTIFGLMVTLLVFLTAGCAGNSTNNNGSLNKQVAPNPQTVNVSAKSNSVALFETSKGNFRIELFEDKAPQTSKNFTTLVNKGFYDGLIFHRVIDDFMIQSGDPKGNGTGGPGYTIPDEFSRDLRHTEGVLSMANAGPNTGGSQFFITLKATPWLDDKHAVFGKVIEGMDVVRTIGKVKVNGQDKPIENVVIKKITIEKAK</sequence>
<dbReference type="InterPro" id="IPR002130">
    <property type="entry name" value="Cyclophilin-type_PPIase_dom"/>
</dbReference>